<feature type="compositionally biased region" description="Basic and acidic residues" evidence="1">
    <location>
        <begin position="1"/>
        <end position="13"/>
    </location>
</feature>
<feature type="compositionally biased region" description="Polar residues" evidence="1">
    <location>
        <begin position="26"/>
        <end position="56"/>
    </location>
</feature>
<keyword evidence="3" id="KW-1185">Reference proteome</keyword>
<dbReference type="AlphaFoldDB" id="A0A1D2NNC9"/>
<proteinExistence type="predicted"/>
<organism evidence="2 3">
    <name type="scientific">Orchesella cincta</name>
    <name type="common">Springtail</name>
    <name type="synonym">Podura cincta</name>
    <dbReference type="NCBI Taxonomy" id="48709"/>
    <lineage>
        <taxon>Eukaryota</taxon>
        <taxon>Metazoa</taxon>
        <taxon>Ecdysozoa</taxon>
        <taxon>Arthropoda</taxon>
        <taxon>Hexapoda</taxon>
        <taxon>Collembola</taxon>
        <taxon>Entomobryomorpha</taxon>
        <taxon>Entomobryoidea</taxon>
        <taxon>Orchesellidae</taxon>
        <taxon>Orchesellinae</taxon>
        <taxon>Orchesella</taxon>
    </lineage>
</organism>
<evidence type="ECO:0000313" key="3">
    <source>
        <dbReference type="Proteomes" id="UP000094527"/>
    </source>
</evidence>
<sequence length="105" mass="11595">MEETPRSHAEQRKSQSWTATGKVESSIISVNSLEFPRQNNSYPSEPGSRTSVTSPESGIDGEAESSDETAPPPVPPKQRDKHSDNKPPTPPPKPPMRYFRDVPQP</sequence>
<reference evidence="2 3" key="1">
    <citation type="journal article" date="2016" name="Genome Biol. Evol.">
        <title>Gene Family Evolution Reflects Adaptation to Soil Environmental Stressors in the Genome of the Collembolan Orchesella cincta.</title>
        <authorList>
            <person name="Faddeeva-Vakhrusheva A."/>
            <person name="Derks M.F."/>
            <person name="Anvar S.Y."/>
            <person name="Agamennone V."/>
            <person name="Suring W."/>
            <person name="Smit S."/>
            <person name="van Straalen N.M."/>
            <person name="Roelofs D."/>
        </authorList>
    </citation>
    <scope>NUCLEOTIDE SEQUENCE [LARGE SCALE GENOMIC DNA]</scope>
    <source>
        <tissue evidence="2">Mixed pool</tissue>
    </source>
</reference>
<feature type="region of interest" description="Disordered" evidence="1">
    <location>
        <begin position="1"/>
        <end position="105"/>
    </location>
</feature>
<protein>
    <submittedName>
        <fullName evidence="2">Uncharacterized protein</fullName>
    </submittedName>
</protein>
<gene>
    <name evidence="2" type="ORF">Ocin01_00061</name>
</gene>
<dbReference type="Proteomes" id="UP000094527">
    <property type="component" value="Unassembled WGS sequence"/>
</dbReference>
<accession>A0A1D2NNC9</accession>
<evidence type="ECO:0000256" key="1">
    <source>
        <dbReference type="SAM" id="MobiDB-lite"/>
    </source>
</evidence>
<comment type="caution">
    <text evidence="2">The sequence shown here is derived from an EMBL/GenBank/DDBJ whole genome shotgun (WGS) entry which is preliminary data.</text>
</comment>
<name>A0A1D2NNC9_ORCCI</name>
<evidence type="ECO:0000313" key="2">
    <source>
        <dbReference type="EMBL" id="ODN06585.1"/>
    </source>
</evidence>
<dbReference type="EMBL" id="LJIJ01000002">
    <property type="protein sequence ID" value="ODN06585.1"/>
    <property type="molecule type" value="Genomic_DNA"/>
</dbReference>